<comment type="caution">
    <text evidence="1">The sequence shown here is derived from an EMBL/GenBank/DDBJ whole genome shotgun (WGS) entry which is preliminary data.</text>
</comment>
<dbReference type="EMBL" id="QZEI01000006">
    <property type="protein sequence ID" value="RLV61114.1"/>
    <property type="molecule type" value="Genomic_DNA"/>
</dbReference>
<accession>A0A3L8Q0F5</accession>
<gene>
    <name evidence="1" type="ORF">D5018_03185</name>
</gene>
<name>A0A3L8Q0F5_9GAMM</name>
<dbReference type="Proteomes" id="UP000281474">
    <property type="component" value="Unassembled WGS sequence"/>
</dbReference>
<evidence type="ECO:0000313" key="2">
    <source>
        <dbReference type="Proteomes" id="UP000281474"/>
    </source>
</evidence>
<sequence length="32" mass="3913">TPYNPEYADYLQRRKLNKQSRNSWFEPVMPAL</sequence>
<dbReference type="AlphaFoldDB" id="A0A3L8Q0F5"/>
<reference evidence="1 2" key="1">
    <citation type="submission" date="2018-09" db="EMBL/GenBank/DDBJ databases">
        <title>Phylogeny of the Shewanellaceae, and recommendation for two new genera, Pseudoshewanella and Parashewanella.</title>
        <authorList>
            <person name="Wang G."/>
        </authorList>
    </citation>
    <scope>NUCLEOTIDE SEQUENCE [LARGE SCALE GENOMIC DNA]</scope>
    <source>
        <strain evidence="1 2">C51</strain>
    </source>
</reference>
<evidence type="ECO:0000313" key="1">
    <source>
        <dbReference type="EMBL" id="RLV61114.1"/>
    </source>
</evidence>
<feature type="non-terminal residue" evidence="1">
    <location>
        <position position="1"/>
    </location>
</feature>
<proteinExistence type="predicted"/>
<organism evidence="1 2">
    <name type="scientific">Parashewanella curva</name>
    <dbReference type="NCBI Taxonomy" id="2338552"/>
    <lineage>
        <taxon>Bacteria</taxon>
        <taxon>Pseudomonadati</taxon>
        <taxon>Pseudomonadota</taxon>
        <taxon>Gammaproteobacteria</taxon>
        <taxon>Alteromonadales</taxon>
        <taxon>Shewanellaceae</taxon>
        <taxon>Parashewanella</taxon>
    </lineage>
</organism>
<protein>
    <submittedName>
        <fullName evidence="1">Maturase</fullName>
    </submittedName>
</protein>
<keyword evidence="2" id="KW-1185">Reference proteome</keyword>